<dbReference type="Gene3D" id="1.10.490.10">
    <property type="entry name" value="Globins"/>
    <property type="match status" value="1"/>
</dbReference>
<proteinExistence type="inferred from homology"/>
<dbReference type="InterPro" id="IPR000971">
    <property type="entry name" value="Globin"/>
</dbReference>
<organism evidence="7 8">
    <name type="scientific">Strongyloides venezuelensis</name>
    <name type="common">Threadworm</name>
    <dbReference type="NCBI Taxonomy" id="75913"/>
    <lineage>
        <taxon>Eukaryota</taxon>
        <taxon>Metazoa</taxon>
        <taxon>Ecdysozoa</taxon>
        <taxon>Nematoda</taxon>
        <taxon>Chromadorea</taxon>
        <taxon>Rhabditida</taxon>
        <taxon>Tylenchina</taxon>
        <taxon>Panagrolaimomorpha</taxon>
        <taxon>Strongyloidoidea</taxon>
        <taxon>Strongyloididae</taxon>
        <taxon>Strongyloides</taxon>
    </lineage>
</organism>
<keyword evidence="5" id="KW-0813">Transport</keyword>
<keyword evidence="7" id="KW-1185">Reference proteome</keyword>
<keyword evidence="5" id="KW-0561">Oxygen transport</keyword>
<reference evidence="7" key="1">
    <citation type="submission" date="2014-07" db="EMBL/GenBank/DDBJ databases">
        <authorList>
            <person name="Martin A.A"/>
            <person name="De Silva N."/>
        </authorList>
    </citation>
    <scope>NUCLEOTIDE SEQUENCE</scope>
</reference>
<protein>
    <submittedName>
        <fullName evidence="8">GLOBIN domain-containing protein</fullName>
    </submittedName>
</protein>
<dbReference type="InterPro" id="IPR013314">
    <property type="entry name" value="Globin_lamprey/hagfish"/>
</dbReference>
<evidence type="ECO:0000256" key="5">
    <source>
        <dbReference type="RuleBase" id="RU000356"/>
    </source>
</evidence>
<dbReference type="GO" id="GO:0016491">
    <property type="term" value="F:oxidoreductase activity"/>
    <property type="evidence" value="ECO:0007669"/>
    <property type="project" value="UniProtKB-ARBA"/>
</dbReference>
<dbReference type="GO" id="GO:0020037">
    <property type="term" value="F:heme binding"/>
    <property type="evidence" value="ECO:0007669"/>
    <property type="project" value="InterPro"/>
</dbReference>
<comment type="subunit">
    <text evidence="1">Monomer.</text>
</comment>
<dbReference type="PANTHER" id="PTHR46783">
    <property type="entry name" value="CYTOGLOBIN"/>
    <property type="match status" value="1"/>
</dbReference>
<dbReference type="InterPro" id="IPR044399">
    <property type="entry name" value="Mb-like_M"/>
</dbReference>
<dbReference type="AlphaFoldDB" id="A0A0K0FHQ1"/>
<dbReference type="GO" id="GO:0005344">
    <property type="term" value="F:oxygen carrier activity"/>
    <property type="evidence" value="ECO:0007669"/>
    <property type="project" value="UniProtKB-KW"/>
</dbReference>
<evidence type="ECO:0000256" key="1">
    <source>
        <dbReference type="ARBA" id="ARBA00011245"/>
    </source>
</evidence>
<evidence type="ECO:0000256" key="2">
    <source>
        <dbReference type="ARBA" id="ARBA00022617"/>
    </source>
</evidence>
<evidence type="ECO:0000259" key="6">
    <source>
        <dbReference type="PROSITE" id="PS01033"/>
    </source>
</evidence>
<comment type="similarity">
    <text evidence="5">Belongs to the globin family.</text>
</comment>
<keyword evidence="3" id="KW-0479">Metal-binding</keyword>
<dbReference type="STRING" id="75913.A0A0K0FHQ1"/>
<dbReference type="CDD" id="cd01040">
    <property type="entry name" value="Mb-like"/>
    <property type="match status" value="1"/>
</dbReference>
<accession>A0A0K0FHQ1</accession>
<evidence type="ECO:0000256" key="3">
    <source>
        <dbReference type="ARBA" id="ARBA00022723"/>
    </source>
</evidence>
<name>A0A0K0FHQ1_STRVS</name>
<dbReference type="WBParaSite" id="SVE_0841600.1">
    <property type="protein sequence ID" value="SVE_0841600.1"/>
    <property type="gene ID" value="SVE_0841600"/>
</dbReference>
<keyword evidence="2 5" id="KW-0349">Heme</keyword>
<dbReference type="GO" id="GO:0005506">
    <property type="term" value="F:iron ion binding"/>
    <property type="evidence" value="ECO:0007669"/>
    <property type="project" value="InterPro"/>
</dbReference>
<dbReference type="SUPFAM" id="SSF46458">
    <property type="entry name" value="Globin-like"/>
    <property type="match status" value="1"/>
</dbReference>
<evidence type="ECO:0000313" key="8">
    <source>
        <dbReference type="WBParaSite" id="SVE_0841600.1"/>
    </source>
</evidence>
<dbReference type="PROSITE" id="PS01033">
    <property type="entry name" value="GLOBIN"/>
    <property type="match status" value="1"/>
</dbReference>
<dbReference type="InterPro" id="IPR009050">
    <property type="entry name" value="Globin-like_sf"/>
</dbReference>
<evidence type="ECO:0000256" key="4">
    <source>
        <dbReference type="ARBA" id="ARBA00023004"/>
    </source>
</evidence>
<dbReference type="Pfam" id="PF00042">
    <property type="entry name" value="Globin"/>
    <property type="match status" value="1"/>
</dbReference>
<dbReference type="InterPro" id="IPR012292">
    <property type="entry name" value="Globin/Proto"/>
</dbReference>
<dbReference type="GO" id="GO:0019825">
    <property type="term" value="F:oxygen binding"/>
    <property type="evidence" value="ECO:0007669"/>
    <property type="project" value="InterPro"/>
</dbReference>
<keyword evidence="4" id="KW-0408">Iron</keyword>
<feature type="domain" description="Globin" evidence="6">
    <location>
        <begin position="46"/>
        <end position="192"/>
    </location>
</feature>
<dbReference type="Proteomes" id="UP000035680">
    <property type="component" value="Unassembled WGS sequence"/>
</dbReference>
<reference evidence="8" key="2">
    <citation type="submission" date="2015-08" db="UniProtKB">
        <authorList>
            <consortium name="WormBaseParasite"/>
        </authorList>
    </citation>
    <scope>IDENTIFICATION</scope>
</reference>
<evidence type="ECO:0000313" key="7">
    <source>
        <dbReference type="Proteomes" id="UP000035680"/>
    </source>
</evidence>
<dbReference type="PANTHER" id="PTHR46783:SF1">
    <property type="entry name" value="CYTOGLOBIN-1-RELATED"/>
    <property type="match status" value="1"/>
</dbReference>
<sequence length="203" mass="23910">MYSGLNYKQCNASNSLQESSKNFPDNEHKNKDIVNNLQVIDKNIVNLTEKQCKIIQETFKVYGKNGVDNTLKVFIRMFIENPEYKYIWPQFRQIPDSSFILSTSLRQHAIVYLGGLKSMIENVNDKEKIEILVKKIAYAHIKWEIKKRHVDNMVPELLFVLKDILPNYNKDIEDAWKSLYTIIGNLLEKSKKDQKNEKLLFHE</sequence>